<dbReference type="Pfam" id="PF00512">
    <property type="entry name" value="HisKA"/>
    <property type="match status" value="1"/>
</dbReference>
<comment type="catalytic activity">
    <reaction evidence="1">
        <text>ATP + protein L-histidine = ADP + protein N-phospho-L-histidine.</text>
        <dbReference type="EC" id="2.7.13.3"/>
    </reaction>
</comment>
<evidence type="ECO:0000313" key="13">
    <source>
        <dbReference type="Proteomes" id="UP001150531"/>
    </source>
</evidence>
<dbReference type="SUPFAM" id="SSF47384">
    <property type="entry name" value="Homodimeric domain of signal transducing histidine kinase"/>
    <property type="match status" value="1"/>
</dbReference>
<dbReference type="PANTHER" id="PTHR45436">
    <property type="entry name" value="SENSOR HISTIDINE KINASE YKOH"/>
    <property type="match status" value="1"/>
</dbReference>
<dbReference type="InterPro" id="IPR036890">
    <property type="entry name" value="HATPase_C_sf"/>
</dbReference>
<dbReference type="RefSeq" id="WP_273899503.1">
    <property type="nucleotide sequence ID" value="NZ_JAMDGS010000010.1"/>
</dbReference>
<dbReference type="GO" id="GO:0016301">
    <property type="term" value="F:kinase activity"/>
    <property type="evidence" value="ECO:0007669"/>
    <property type="project" value="UniProtKB-KW"/>
</dbReference>
<protein>
    <recommendedName>
        <fullName evidence="3">histidine kinase</fullName>
        <ecNumber evidence="3">2.7.13.3</ecNumber>
    </recommendedName>
</protein>
<evidence type="ECO:0000256" key="5">
    <source>
        <dbReference type="ARBA" id="ARBA00022679"/>
    </source>
</evidence>
<comment type="subcellular location">
    <subcellularLocation>
        <location evidence="2">Membrane</location>
    </subcellularLocation>
</comment>
<dbReference type="EC" id="2.7.13.3" evidence="3"/>
<evidence type="ECO:0000256" key="10">
    <source>
        <dbReference type="SAM" id="Phobius"/>
    </source>
</evidence>
<dbReference type="SUPFAM" id="SSF55874">
    <property type="entry name" value="ATPase domain of HSP90 chaperone/DNA topoisomerase II/histidine kinase"/>
    <property type="match status" value="1"/>
</dbReference>
<accession>A0ABT5PQC0</accession>
<dbReference type="PRINTS" id="PR00344">
    <property type="entry name" value="BCTRLSENSOR"/>
</dbReference>
<dbReference type="InterPro" id="IPR036097">
    <property type="entry name" value="HisK_dim/P_sf"/>
</dbReference>
<evidence type="ECO:0000256" key="2">
    <source>
        <dbReference type="ARBA" id="ARBA00004370"/>
    </source>
</evidence>
<evidence type="ECO:0000259" key="11">
    <source>
        <dbReference type="PROSITE" id="PS50109"/>
    </source>
</evidence>
<keyword evidence="13" id="KW-1185">Reference proteome</keyword>
<feature type="transmembrane region" description="Helical" evidence="10">
    <location>
        <begin position="107"/>
        <end position="127"/>
    </location>
</feature>
<keyword evidence="4" id="KW-0597">Phosphoprotein</keyword>
<dbReference type="Gene3D" id="6.10.340.10">
    <property type="match status" value="1"/>
</dbReference>
<proteinExistence type="predicted"/>
<dbReference type="Proteomes" id="UP001150531">
    <property type="component" value="Unassembled WGS sequence"/>
</dbReference>
<evidence type="ECO:0000256" key="6">
    <source>
        <dbReference type="ARBA" id="ARBA00022692"/>
    </source>
</evidence>
<evidence type="ECO:0000256" key="3">
    <source>
        <dbReference type="ARBA" id="ARBA00012438"/>
    </source>
</evidence>
<name>A0ABT5PQC0_9PSED</name>
<dbReference type="InterPro" id="IPR003594">
    <property type="entry name" value="HATPase_dom"/>
</dbReference>
<keyword evidence="7 12" id="KW-0418">Kinase</keyword>
<sequence length="404" mass="44208">MLAAIIVTFFGCLAVVVTLTIKHEFIDNRLNSSAELWAGGAFNQISSKPAELEFYRGSDIPSNLQSLEPGVHKINVDGRKWHILIAEDNGEKYAVVDDRSDYISLELVAVIALFLSFVAAIFLAVLIGRANASRVISPLTNLAQAVEQGWKPGTLPGLEATDEIGVLARAIEDRNVKLVSALDRERLFTADVSHELRTPLTIMLGTAEVLSSRLKDSPELLGMTERIRRNASDTALQVGALLKLSREPDLTEHVRLNLRVLIANEVERYKPLVRGKPLEIKFFSAGDVFVSAVPELVSIAVGNLLRNACQYTEEGTISIFLNPTEVTISDTGLGIPQKVRENLFVRFNRGEGDFETGNGIGLSIVKRVIQYLGWEVRYEPLASAGSSFTILFGDSLVKTDSGSS</sequence>
<dbReference type="Gene3D" id="1.10.287.130">
    <property type="match status" value="1"/>
</dbReference>
<dbReference type="PANTHER" id="PTHR45436:SF16">
    <property type="entry name" value="HISTIDINE KINASE"/>
    <property type="match status" value="1"/>
</dbReference>
<dbReference type="Gene3D" id="3.30.565.10">
    <property type="entry name" value="Histidine kinase-like ATPase, C-terminal domain"/>
    <property type="match status" value="1"/>
</dbReference>
<keyword evidence="9 10" id="KW-0472">Membrane</keyword>
<evidence type="ECO:0000256" key="8">
    <source>
        <dbReference type="ARBA" id="ARBA00022989"/>
    </source>
</evidence>
<reference evidence="12" key="1">
    <citation type="submission" date="2022-05" db="EMBL/GenBank/DDBJ databases">
        <title>Novel Pseudomonas spp. Isolated from a Rainbow Trout Aquaculture Facility.</title>
        <authorList>
            <person name="Testerman T."/>
            <person name="Graf J."/>
        </authorList>
    </citation>
    <scope>NUCLEOTIDE SEQUENCE</scope>
    <source>
        <strain evidence="12">ID386</strain>
    </source>
</reference>
<keyword evidence="5" id="KW-0808">Transferase</keyword>
<dbReference type="Pfam" id="PF02518">
    <property type="entry name" value="HATPase_c"/>
    <property type="match status" value="1"/>
</dbReference>
<keyword evidence="8 10" id="KW-1133">Transmembrane helix</keyword>
<evidence type="ECO:0000256" key="1">
    <source>
        <dbReference type="ARBA" id="ARBA00000085"/>
    </source>
</evidence>
<organism evidence="12 13">
    <name type="scientific">Pseudomonas aphyarum</name>
    <dbReference type="NCBI Taxonomy" id="2942629"/>
    <lineage>
        <taxon>Bacteria</taxon>
        <taxon>Pseudomonadati</taxon>
        <taxon>Pseudomonadota</taxon>
        <taxon>Gammaproteobacteria</taxon>
        <taxon>Pseudomonadales</taxon>
        <taxon>Pseudomonadaceae</taxon>
        <taxon>Pseudomonas</taxon>
    </lineage>
</organism>
<gene>
    <name evidence="12" type="ORF">M5G18_15080</name>
</gene>
<evidence type="ECO:0000256" key="9">
    <source>
        <dbReference type="ARBA" id="ARBA00023136"/>
    </source>
</evidence>
<dbReference type="PROSITE" id="PS50109">
    <property type="entry name" value="HIS_KIN"/>
    <property type="match status" value="1"/>
</dbReference>
<evidence type="ECO:0000313" key="12">
    <source>
        <dbReference type="EMBL" id="MDD1125914.1"/>
    </source>
</evidence>
<evidence type="ECO:0000256" key="4">
    <source>
        <dbReference type="ARBA" id="ARBA00022553"/>
    </source>
</evidence>
<feature type="domain" description="Histidine kinase" evidence="11">
    <location>
        <begin position="191"/>
        <end position="396"/>
    </location>
</feature>
<evidence type="ECO:0000256" key="7">
    <source>
        <dbReference type="ARBA" id="ARBA00022777"/>
    </source>
</evidence>
<dbReference type="InterPro" id="IPR005467">
    <property type="entry name" value="His_kinase_dom"/>
</dbReference>
<dbReference type="InterPro" id="IPR003661">
    <property type="entry name" value="HisK_dim/P_dom"/>
</dbReference>
<comment type="caution">
    <text evidence="12">The sequence shown here is derived from an EMBL/GenBank/DDBJ whole genome shotgun (WGS) entry which is preliminary data.</text>
</comment>
<dbReference type="InterPro" id="IPR050428">
    <property type="entry name" value="TCS_sensor_his_kinase"/>
</dbReference>
<dbReference type="SMART" id="SM00388">
    <property type="entry name" value="HisKA"/>
    <property type="match status" value="1"/>
</dbReference>
<dbReference type="SMART" id="SM00387">
    <property type="entry name" value="HATPase_c"/>
    <property type="match status" value="1"/>
</dbReference>
<keyword evidence="6 10" id="KW-0812">Transmembrane</keyword>
<dbReference type="InterPro" id="IPR004358">
    <property type="entry name" value="Sig_transdc_His_kin-like_C"/>
</dbReference>
<dbReference type="CDD" id="cd00082">
    <property type="entry name" value="HisKA"/>
    <property type="match status" value="1"/>
</dbReference>
<dbReference type="EMBL" id="JAMDGS010000010">
    <property type="protein sequence ID" value="MDD1125914.1"/>
    <property type="molecule type" value="Genomic_DNA"/>
</dbReference>